<gene>
    <name evidence="4" type="ORF">AB1Y20_022119</name>
</gene>
<reference evidence="4 5" key="1">
    <citation type="journal article" date="2024" name="Science">
        <title>Giant polyketide synthase enzymes in the biosynthesis of giant marine polyether toxins.</title>
        <authorList>
            <person name="Fallon T.R."/>
            <person name="Shende V.V."/>
            <person name="Wierzbicki I.H."/>
            <person name="Pendleton A.L."/>
            <person name="Watervoot N.F."/>
            <person name="Auber R.P."/>
            <person name="Gonzalez D.J."/>
            <person name="Wisecaver J.H."/>
            <person name="Moore B.S."/>
        </authorList>
    </citation>
    <scope>NUCLEOTIDE SEQUENCE [LARGE SCALE GENOMIC DNA]</scope>
    <source>
        <strain evidence="4 5">12B1</strain>
    </source>
</reference>
<dbReference type="EMBL" id="JBGBPQ010000008">
    <property type="protein sequence ID" value="KAL1520543.1"/>
    <property type="molecule type" value="Genomic_DNA"/>
</dbReference>
<comment type="caution">
    <text evidence="4">The sequence shown here is derived from an EMBL/GenBank/DDBJ whole genome shotgun (WGS) entry which is preliminary data.</text>
</comment>
<dbReference type="SUPFAM" id="SSF51735">
    <property type="entry name" value="NAD(P)-binding Rossmann-fold domains"/>
    <property type="match status" value="1"/>
</dbReference>
<comment type="similarity">
    <text evidence="1">Belongs to the short-chain dehydrogenases/reductases (SDR) family.</text>
</comment>
<dbReference type="AlphaFoldDB" id="A0AB34JHW5"/>
<name>A0AB34JHW5_PRYPA</name>
<sequence>MAVSGWWWGLSLCAAMLSWQAWQWASWWAIFEESDFARSIPLGNRQRAPGFSLAEVPSLAGRIVLITGATSGIGLQLAKVVARAGAVTVLGYRSEARGQAALDQVYHVAPNASASLLRLDLSSRRGVEAAAAEFARRFDGLHVLVNNGGIAASLGPRLRFSDGVEECFQERRVNYLAHFQLTLALLPLLQRSAPSRIVHVSAAAHRHAPLHSSWLSLASINDLAAHSIHERYGMAELAQLAFSNELHRRLQRDGHADVLSNAVHPGIVATGLLTANVQDNYGPLLGRVVGPLVRLRNKVLAYEVADGALTPLYAACSPSLRTGGGYFVPIAQPWRISHPLGTDKEFGRALWTFSEELLARPGEEEIRST</sequence>
<evidence type="ECO:0000256" key="3">
    <source>
        <dbReference type="SAM" id="SignalP"/>
    </source>
</evidence>
<keyword evidence="5" id="KW-1185">Reference proteome</keyword>
<accession>A0AB34JHW5</accession>
<evidence type="ECO:0000256" key="1">
    <source>
        <dbReference type="ARBA" id="ARBA00006484"/>
    </source>
</evidence>
<dbReference type="InterPro" id="IPR002347">
    <property type="entry name" value="SDR_fam"/>
</dbReference>
<proteinExistence type="inferred from homology"/>
<dbReference type="Gene3D" id="3.40.50.720">
    <property type="entry name" value="NAD(P)-binding Rossmann-like Domain"/>
    <property type="match status" value="1"/>
</dbReference>
<feature type="signal peptide" evidence="3">
    <location>
        <begin position="1"/>
        <end position="21"/>
    </location>
</feature>
<dbReference type="GO" id="GO:0016491">
    <property type="term" value="F:oxidoreductase activity"/>
    <property type="evidence" value="ECO:0007669"/>
    <property type="project" value="UniProtKB-KW"/>
</dbReference>
<dbReference type="PANTHER" id="PTHR24320:SF148">
    <property type="entry name" value="NAD(P)-BINDING ROSSMANN-FOLD SUPERFAMILY PROTEIN"/>
    <property type="match status" value="1"/>
</dbReference>
<organism evidence="4 5">
    <name type="scientific">Prymnesium parvum</name>
    <name type="common">Toxic golden alga</name>
    <dbReference type="NCBI Taxonomy" id="97485"/>
    <lineage>
        <taxon>Eukaryota</taxon>
        <taxon>Haptista</taxon>
        <taxon>Haptophyta</taxon>
        <taxon>Prymnesiophyceae</taxon>
        <taxon>Prymnesiales</taxon>
        <taxon>Prymnesiaceae</taxon>
        <taxon>Prymnesium</taxon>
    </lineage>
</organism>
<dbReference type="Proteomes" id="UP001515480">
    <property type="component" value="Unassembled WGS sequence"/>
</dbReference>
<protein>
    <recommendedName>
        <fullName evidence="6">Protochlorophyllide reductase</fullName>
    </recommendedName>
</protein>
<keyword evidence="3" id="KW-0732">Signal</keyword>
<dbReference type="PRINTS" id="PR00081">
    <property type="entry name" value="GDHRDH"/>
</dbReference>
<dbReference type="InterPro" id="IPR036291">
    <property type="entry name" value="NAD(P)-bd_dom_sf"/>
</dbReference>
<dbReference type="Pfam" id="PF00106">
    <property type="entry name" value="adh_short"/>
    <property type="match status" value="1"/>
</dbReference>
<keyword evidence="2" id="KW-0560">Oxidoreductase</keyword>
<evidence type="ECO:0008006" key="6">
    <source>
        <dbReference type="Google" id="ProtNLM"/>
    </source>
</evidence>
<feature type="chain" id="PRO_5044341608" description="Protochlorophyllide reductase" evidence="3">
    <location>
        <begin position="22"/>
        <end position="369"/>
    </location>
</feature>
<evidence type="ECO:0000313" key="5">
    <source>
        <dbReference type="Proteomes" id="UP001515480"/>
    </source>
</evidence>
<dbReference type="PANTHER" id="PTHR24320">
    <property type="entry name" value="RETINOL DEHYDROGENASE"/>
    <property type="match status" value="1"/>
</dbReference>
<evidence type="ECO:0000256" key="2">
    <source>
        <dbReference type="ARBA" id="ARBA00023002"/>
    </source>
</evidence>
<evidence type="ECO:0000313" key="4">
    <source>
        <dbReference type="EMBL" id="KAL1520543.1"/>
    </source>
</evidence>